<feature type="transmembrane region" description="Helical" evidence="2">
    <location>
        <begin position="6"/>
        <end position="22"/>
    </location>
</feature>
<feature type="transmembrane region" description="Helical" evidence="2">
    <location>
        <begin position="27"/>
        <end position="44"/>
    </location>
</feature>
<accession>A0A917JTB0</accession>
<proteinExistence type="predicted"/>
<reference evidence="3" key="1">
    <citation type="journal article" date="2014" name="Int. J. Syst. Evol. Microbiol.">
        <title>Complete genome sequence of Corynebacterium casei LMG S-19264T (=DSM 44701T), isolated from a smear-ripened cheese.</title>
        <authorList>
            <consortium name="US DOE Joint Genome Institute (JGI-PGF)"/>
            <person name="Walter F."/>
            <person name="Albersmeier A."/>
            <person name="Kalinowski J."/>
            <person name="Ruckert C."/>
        </authorList>
    </citation>
    <scope>NUCLEOTIDE SEQUENCE</scope>
    <source>
        <strain evidence="3">JCM 30804</strain>
    </source>
</reference>
<feature type="region of interest" description="Disordered" evidence="1">
    <location>
        <begin position="73"/>
        <end position="136"/>
    </location>
</feature>
<sequence>MNDILLTILTVIYLFFVTFFIAKKNQVLKWSFSLFFVSIIAPTIFLYDKIWWLAGFGMVVIFALIEDKVARPPLPETPEEAAEDAEEGSEEALSTDTNEDNADTQSTKAEAEAEAEVNDNHDTEAQANDEKAEKRD</sequence>
<keyword evidence="2" id="KW-0472">Membrane</keyword>
<feature type="compositionally biased region" description="Acidic residues" evidence="1">
    <location>
        <begin position="77"/>
        <end position="90"/>
    </location>
</feature>
<dbReference type="RefSeq" id="WP_188919906.1">
    <property type="nucleotide sequence ID" value="NZ_BMPZ01000003.1"/>
</dbReference>
<protein>
    <submittedName>
        <fullName evidence="3">Uncharacterized protein</fullName>
    </submittedName>
</protein>
<gene>
    <name evidence="3" type="ORF">GCM10009332_17490</name>
</gene>
<evidence type="ECO:0000313" key="4">
    <source>
        <dbReference type="Proteomes" id="UP000613743"/>
    </source>
</evidence>
<comment type="caution">
    <text evidence="3">The sequence shown here is derived from an EMBL/GenBank/DDBJ whole genome shotgun (WGS) entry which is preliminary data.</text>
</comment>
<name>A0A917JTB0_9GAMM</name>
<dbReference type="Proteomes" id="UP000613743">
    <property type="component" value="Unassembled WGS sequence"/>
</dbReference>
<evidence type="ECO:0000313" key="3">
    <source>
        <dbReference type="EMBL" id="GGI80639.1"/>
    </source>
</evidence>
<keyword evidence="4" id="KW-1185">Reference proteome</keyword>
<reference evidence="3" key="2">
    <citation type="submission" date="2020-09" db="EMBL/GenBank/DDBJ databases">
        <authorList>
            <person name="Sun Q."/>
            <person name="Ohkuma M."/>
        </authorList>
    </citation>
    <scope>NUCLEOTIDE SEQUENCE</scope>
    <source>
        <strain evidence="3">JCM 30804</strain>
    </source>
</reference>
<dbReference type="AlphaFoldDB" id="A0A917JTB0"/>
<feature type="compositionally biased region" description="Basic and acidic residues" evidence="1">
    <location>
        <begin position="118"/>
        <end position="136"/>
    </location>
</feature>
<evidence type="ECO:0000256" key="2">
    <source>
        <dbReference type="SAM" id="Phobius"/>
    </source>
</evidence>
<dbReference type="EMBL" id="BMPZ01000003">
    <property type="protein sequence ID" value="GGI80639.1"/>
    <property type="molecule type" value="Genomic_DNA"/>
</dbReference>
<evidence type="ECO:0000256" key="1">
    <source>
        <dbReference type="SAM" id="MobiDB-lite"/>
    </source>
</evidence>
<keyword evidence="2" id="KW-1133">Transmembrane helix</keyword>
<keyword evidence="2" id="KW-0812">Transmembrane</keyword>
<organism evidence="3 4">
    <name type="scientific">Shewanella gelidii</name>
    <dbReference type="NCBI Taxonomy" id="1642821"/>
    <lineage>
        <taxon>Bacteria</taxon>
        <taxon>Pseudomonadati</taxon>
        <taxon>Pseudomonadota</taxon>
        <taxon>Gammaproteobacteria</taxon>
        <taxon>Alteromonadales</taxon>
        <taxon>Shewanellaceae</taxon>
        <taxon>Shewanella</taxon>
    </lineage>
</organism>